<dbReference type="GO" id="GO:0016740">
    <property type="term" value="F:transferase activity"/>
    <property type="evidence" value="ECO:0007669"/>
    <property type="project" value="UniProtKB-KW"/>
</dbReference>
<evidence type="ECO:0000313" key="2">
    <source>
        <dbReference type="EMBL" id="SNT64373.1"/>
    </source>
</evidence>
<keyword evidence="2" id="KW-0808">Transferase</keyword>
<sequence length="352" mass="38748">MICGPAASETEYRRMRDRPAGLAEAELMAALTEGWGIEPHSVEYLPVGAGSYHWSVTDQRGTAWFVKVDDLGVEGAGRDDAFDRLGRSFGAALALHRDAGLDFVLAPTQTLTDAAVWRPTSRYALSVFPMVAGAAGHFGTHRPEDRVEVIDLLAELHEATPIVVDTASRADLVLPGRDKLEEALQDLDREWAGGPYAEPARKLLSAHAGHVQELLVDFDRRVDQVRSTAAAWVVTHGEPHPGNVMRTPAGLRLIDWNTVQIAPPERDLWMLTPALARMLGDDPVGDVDDVLVRYTRTTGRTVTPAGLALYPLWWQLADIAIYVDELHRPHGNGEDIAASWTYLTNYLKPNRD</sequence>
<dbReference type="Proteomes" id="UP000198282">
    <property type="component" value="Unassembled WGS sequence"/>
</dbReference>
<dbReference type="InterPro" id="IPR011009">
    <property type="entry name" value="Kinase-like_dom_sf"/>
</dbReference>
<gene>
    <name evidence="2" type="ORF">SAMN05216276_11179</name>
</gene>
<proteinExistence type="predicted"/>
<dbReference type="Gene3D" id="3.30.200.20">
    <property type="entry name" value="Phosphorylase Kinase, domain 1"/>
    <property type="match status" value="1"/>
</dbReference>
<evidence type="ECO:0000313" key="3">
    <source>
        <dbReference type="Proteomes" id="UP000198282"/>
    </source>
</evidence>
<dbReference type="InterPro" id="IPR002575">
    <property type="entry name" value="Aminoglycoside_PTrfase"/>
</dbReference>
<dbReference type="Gene3D" id="1.10.510.10">
    <property type="entry name" value="Transferase(Phosphotransferase) domain 1"/>
    <property type="match status" value="1"/>
</dbReference>
<dbReference type="Pfam" id="PF01636">
    <property type="entry name" value="APH"/>
    <property type="match status" value="1"/>
</dbReference>
<organism evidence="2 3">
    <name type="scientific">Streptosporangium subroseum</name>
    <dbReference type="NCBI Taxonomy" id="106412"/>
    <lineage>
        <taxon>Bacteria</taxon>
        <taxon>Bacillati</taxon>
        <taxon>Actinomycetota</taxon>
        <taxon>Actinomycetes</taxon>
        <taxon>Streptosporangiales</taxon>
        <taxon>Streptosporangiaceae</taxon>
        <taxon>Streptosporangium</taxon>
    </lineage>
</organism>
<accession>A0A239PBT3</accession>
<dbReference type="Gene3D" id="1.20.58.840">
    <property type="match status" value="1"/>
</dbReference>
<name>A0A239PBT3_9ACTN</name>
<reference evidence="2 3" key="1">
    <citation type="submission" date="2017-06" db="EMBL/GenBank/DDBJ databases">
        <authorList>
            <person name="Kim H.J."/>
            <person name="Triplett B.A."/>
        </authorList>
    </citation>
    <scope>NUCLEOTIDE SEQUENCE [LARGE SCALE GENOMIC DNA]</scope>
    <source>
        <strain evidence="2 3">CGMCC 4.2132</strain>
    </source>
</reference>
<feature type="domain" description="Aminoglycoside phosphotransferase" evidence="1">
    <location>
        <begin position="127"/>
        <end position="289"/>
    </location>
</feature>
<keyword evidence="3" id="KW-1185">Reference proteome</keyword>
<protein>
    <submittedName>
        <fullName evidence="2">Spectinomycin phosphotransferase</fullName>
    </submittedName>
</protein>
<dbReference type="SUPFAM" id="SSF56112">
    <property type="entry name" value="Protein kinase-like (PK-like)"/>
    <property type="match status" value="1"/>
</dbReference>
<evidence type="ECO:0000259" key="1">
    <source>
        <dbReference type="Pfam" id="PF01636"/>
    </source>
</evidence>
<dbReference type="EMBL" id="FZOD01000117">
    <property type="protein sequence ID" value="SNT64373.1"/>
    <property type="molecule type" value="Genomic_DNA"/>
</dbReference>
<dbReference type="AlphaFoldDB" id="A0A239PBT3"/>